<reference evidence="2 3" key="1">
    <citation type="journal article" date="2014" name="Int. J. Syst. Evol. Microbiol.">
        <title>Complete genome sequence of Corynebacterium casei LMG S-19264T (=DSM 44701T), isolated from a smear-ripened cheese.</title>
        <authorList>
            <consortium name="US DOE Joint Genome Institute (JGI-PGF)"/>
            <person name="Walter F."/>
            <person name="Albersmeier A."/>
            <person name="Kalinowski J."/>
            <person name="Ruckert C."/>
        </authorList>
    </citation>
    <scope>NUCLEOTIDE SEQUENCE [LARGE SCALE GENOMIC DNA]</scope>
    <source>
        <strain evidence="2 3">KCTC 23968</strain>
    </source>
</reference>
<dbReference type="Proteomes" id="UP000600865">
    <property type="component" value="Unassembled WGS sequence"/>
</dbReference>
<organism evidence="2 3">
    <name type="scientific">Litorimonas cladophorae</name>
    <dbReference type="NCBI Taxonomy" id="1220491"/>
    <lineage>
        <taxon>Bacteria</taxon>
        <taxon>Pseudomonadati</taxon>
        <taxon>Pseudomonadota</taxon>
        <taxon>Alphaproteobacteria</taxon>
        <taxon>Maricaulales</taxon>
        <taxon>Robiginitomaculaceae</taxon>
    </lineage>
</organism>
<keyword evidence="1" id="KW-0732">Signal</keyword>
<dbReference type="RefSeq" id="WP_189581091.1">
    <property type="nucleotide sequence ID" value="NZ_BMYV01000001.1"/>
</dbReference>
<feature type="chain" id="PRO_5037448788" description="Lipoprotein" evidence="1">
    <location>
        <begin position="20"/>
        <end position="169"/>
    </location>
</feature>
<evidence type="ECO:0000256" key="1">
    <source>
        <dbReference type="SAM" id="SignalP"/>
    </source>
</evidence>
<sequence length="169" mass="17874">MKRLVLLSCVALAACSAEVQPPEPPVVPVSAESPMPKVRNMPAVPTIGASNVSDIDFDQYSPALAGVIGLTEGETRLEAVDKIRLFFAPEAGSTILSTASATFEGDDNAVMLFSVKGLPDDSVKAQEVYAVFTGPGGANKFNQSLAAYGMRIKCYRGSNTTEWQTDLCP</sequence>
<proteinExistence type="predicted"/>
<dbReference type="AlphaFoldDB" id="A0A918KE95"/>
<dbReference type="EMBL" id="BMYV01000001">
    <property type="protein sequence ID" value="GGX59190.1"/>
    <property type="molecule type" value="Genomic_DNA"/>
</dbReference>
<comment type="caution">
    <text evidence="2">The sequence shown here is derived from an EMBL/GenBank/DDBJ whole genome shotgun (WGS) entry which is preliminary data.</text>
</comment>
<accession>A0A918KE95</accession>
<protein>
    <recommendedName>
        <fullName evidence="4">Lipoprotein</fullName>
    </recommendedName>
</protein>
<keyword evidence="3" id="KW-1185">Reference proteome</keyword>
<dbReference type="PROSITE" id="PS51257">
    <property type="entry name" value="PROKAR_LIPOPROTEIN"/>
    <property type="match status" value="1"/>
</dbReference>
<feature type="signal peptide" evidence="1">
    <location>
        <begin position="1"/>
        <end position="19"/>
    </location>
</feature>
<evidence type="ECO:0000313" key="3">
    <source>
        <dbReference type="Proteomes" id="UP000600865"/>
    </source>
</evidence>
<name>A0A918KE95_9PROT</name>
<evidence type="ECO:0000313" key="2">
    <source>
        <dbReference type="EMBL" id="GGX59190.1"/>
    </source>
</evidence>
<gene>
    <name evidence="2" type="ORF">GCM10011309_05980</name>
</gene>
<evidence type="ECO:0008006" key="4">
    <source>
        <dbReference type="Google" id="ProtNLM"/>
    </source>
</evidence>